<evidence type="ECO:0000313" key="2">
    <source>
        <dbReference type="Proteomes" id="UP000696280"/>
    </source>
</evidence>
<comment type="caution">
    <text evidence="1">The sequence shown here is derived from an EMBL/GenBank/DDBJ whole genome shotgun (WGS) entry which is preliminary data.</text>
</comment>
<protein>
    <submittedName>
        <fullName evidence="1">Uncharacterized protein</fullName>
    </submittedName>
</protein>
<proteinExistence type="predicted"/>
<name>A0A9N9PTC4_9HELO</name>
<sequence length="413" mass="47363">MPFPFQTLPREIRDEVYKIVLCTIEPAPGRVQEQFSGILTTNTIIKHSIEPQILRVNRQIHDEAICVMTKTNLFVKVTSNIPSMKERFAQKRIPILNITKPGLKLFNGYVMHHTLRHIPENGRSQEPNWVFIMLHRDLDELCGDLIVLKDYIHEQSVELKDPFPHIYRHKSINGSVPDATRPESFFSTRLQEQLLTPYRSLKGSGMAIKFQGDVPPEMVKSMTKEIETVPEKDCETILSELAQLKLNGNEYLRVNNGQMAGETYAQAIVTMRKLMESPRGKELRQTGGVEFINKLTDLCWVLHSNMAQACMQAIRENTHDRAIVNGMSDMLFRTIEQAMQIEQIFKDMDGTWEPTDAQLSKILYRKTVGCRLVGSRERLEEGARAINMAMQLTPNDVAIEREARNIAELRMSL</sequence>
<reference evidence="1" key="1">
    <citation type="submission" date="2021-07" db="EMBL/GenBank/DDBJ databases">
        <authorList>
            <person name="Durling M."/>
        </authorList>
    </citation>
    <scope>NUCLEOTIDE SEQUENCE</scope>
</reference>
<dbReference type="EMBL" id="CAJVRL010000056">
    <property type="protein sequence ID" value="CAG8954368.1"/>
    <property type="molecule type" value="Genomic_DNA"/>
</dbReference>
<gene>
    <name evidence="1" type="ORF">HYFRA_00005993</name>
</gene>
<dbReference type="Proteomes" id="UP000696280">
    <property type="component" value="Unassembled WGS sequence"/>
</dbReference>
<accession>A0A9N9PTC4</accession>
<dbReference type="AlphaFoldDB" id="A0A9N9PTC4"/>
<evidence type="ECO:0000313" key="1">
    <source>
        <dbReference type="EMBL" id="CAG8954368.1"/>
    </source>
</evidence>
<keyword evidence="2" id="KW-1185">Reference proteome</keyword>
<organism evidence="1 2">
    <name type="scientific">Hymenoscyphus fraxineus</name>
    <dbReference type="NCBI Taxonomy" id="746836"/>
    <lineage>
        <taxon>Eukaryota</taxon>
        <taxon>Fungi</taxon>
        <taxon>Dikarya</taxon>
        <taxon>Ascomycota</taxon>
        <taxon>Pezizomycotina</taxon>
        <taxon>Leotiomycetes</taxon>
        <taxon>Helotiales</taxon>
        <taxon>Helotiaceae</taxon>
        <taxon>Hymenoscyphus</taxon>
    </lineage>
</organism>
<dbReference type="OrthoDB" id="5229512at2759"/>